<evidence type="ECO:0000313" key="2">
    <source>
        <dbReference type="Proteomes" id="UP001164653"/>
    </source>
</evidence>
<accession>A0A9E8N5A4</accession>
<evidence type="ECO:0000313" key="1">
    <source>
        <dbReference type="EMBL" id="WAC09548.1"/>
    </source>
</evidence>
<dbReference type="Proteomes" id="UP001164653">
    <property type="component" value="Chromosome"/>
</dbReference>
<reference evidence="1" key="1">
    <citation type="submission" date="2022-11" db="EMBL/GenBank/DDBJ databases">
        <title>Dyadobacter pollutisoli sp. nov., isolated from plastic dumped soil.</title>
        <authorList>
            <person name="Kim J.M."/>
            <person name="Kim K.R."/>
            <person name="Lee J.K."/>
            <person name="Hao L."/>
            <person name="Jeon C.O."/>
        </authorList>
    </citation>
    <scope>NUCLEOTIDE SEQUENCE</scope>
    <source>
        <strain evidence="1">U1</strain>
    </source>
</reference>
<sequence length="41" mass="4719">MQTTRYVVPSIPDDVKLNDFVRGVPVDLETALRLSEKKMKK</sequence>
<name>A0A9E8N5A4_9BACT</name>
<gene>
    <name evidence="1" type="ORF">ON006_17495</name>
</gene>
<protein>
    <submittedName>
        <fullName evidence="1">Uncharacterized protein</fullName>
    </submittedName>
</protein>
<dbReference type="AlphaFoldDB" id="A0A9E8N5A4"/>
<organism evidence="1 2">
    <name type="scientific">Dyadobacter pollutisoli</name>
    <dbReference type="NCBI Taxonomy" id="2910158"/>
    <lineage>
        <taxon>Bacteria</taxon>
        <taxon>Pseudomonadati</taxon>
        <taxon>Bacteroidota</taxon>
        <taxon>Cytophagia</taxon>
        <taxon>Cytophagales</taxon>
        <taxon>Spirosomataceae</taxon>
        <taxon>Dyadobacter</taxon>
    </lineage>
</organism>
<keyword evidence="2" id="KW-1185">Reference proteome</keyword>
<proteinExistence type="predicted"/>
<dbReference type="KEGG" id="dpf:ON006_17495"/>
<dbReference type="RefSeq" id="WP_255772897.1">
    <property type="nucleotide sequence ID" value="NZ_CP112998.1"/>
</dbReference>
<dbReference type="EMBL" id="CP112998">
    <property type="protein sequence ID" value="WAC09548.1"/>
    <property type="molecule type" value="Genomic_DNA"/>
</dbReference>